<dbReference type="EMBL" id="KQ991048">
    <property type="protein sequence ID" value="KZV52518.1"/>
    <property type="molecule type" value="Genomic_DNA"/>
</dbReference>
<evidence type="ECO:0000313" key="1">
    <source>
        <dbReference type="EMBL" id="KZV52518.1"/>
    </source>
</evidence>
<evidence type="ECO:0000313" key="2">
    <source>
        <dbReference type="Proteomes" id="UP000250235"/>
    </source>
</evidence>
<protein>
    <submittedName>
        <fullName evidence="1">Uncharacterized protein</fullName>
    </submittedName>
</protein>
<gene>
    <name evidence="1" type="ORF">F511_19547</name>
</gene>
<dbReference type="Proteomes" id="UP000250235">
    <property type="component" value="Unassembled WGS sequence"/>
</dbReference>
<organism evidence="1 2">
    <name type="scientific">Dorcoceras hygrometricum</name>
    <dbReference type="NCBI Taxonomy" id="472368"/>
    <lineage>
        <taxon>Eukaryota</taxon>
        <taxon>Viridiplantae</taxon>
        <taxon>Streptophyta</taxon>
        <taxon>Embryophyta</taxon>
        <taxon>Tracheophyta</taxon>
        <taxon>Spermatophyta</taxon>
        <taxon>Magnoliopsida</taxon>
        <taxon>eudicotyledons</taxon>
        <taxon>Gunneridae</taxon>
        <taxon>Pentapetalae</taxon>
        <taxon>asterids</taxon>
        <taxon>lamiids</taxon>
        <taxon>Lamiales</taxon>
        <taxon>Gesneriaceae</taxon>
        <taxon>Didymocarpoideae</taxon>
        <taxon>Trichosporeae</taxon>
        <taxon>Loxocarpinae</taxon>
        <taxon>Dorcoceras</taxon>
    </lineage>
</organism>
<name>A0A2Z7D5G4_9LAMI</name>
<keyword evidence="2" id="KW-1185">Reference proteome</keyword>
<reference evidence="1 2" key="1">
    <citation type="journal article" date="2015" name="Proc. Natl. Acad. Sci. U.S.A.">
        <title>The resurrection genome of Boea hygrometrica: A blueprint for survival of dehydration.</title>
        <authorList>
            <person name="Xiao L."/>
            <person name="Yang G."/>
            <person name="Zhang L."/>
            <person name="Yang X."/>
            <person name="Zhao S."/>
            <person name="Ji Z."/>
            <person name="Zhou Q."/>
            <person name="Hu M."/>
            <person name="Wang Y."/>
            <person name="Chen M."/>
            <person name="Xu Y."/>
            <person name="Jin H."/>
            <person name="Xiao X."/>
            <person name="Hu G."/>
            <person name="Bao F."/>
            <person name="Hu Y."/>
            <person name="Wan P."/>
            <person name="Li L."/>
            <person name="Deng X."/>
            <person name="Kuang T."/>
            <person name="Xiang C."/>
            <person name="Zhu J.K."/>
            <person name="Oliver M.J."/>
            <person name="He Y."/>
        </authorList>
    </citation>
    <scope>NUCLEOTIDE SEQUENCE [LARGE SCALE GENOMIC DNA]</scope>
    <source>
        <strain evidence="2">cv. XS01</strain>
    </source>
</reference>
<dbReference type="AlphaFoldDB" id="A0A2Z7D5G4"/>
<proteinExistence type="predicted"/>
<sequence>MRIVVFSRKHNPTSISPSTCHSVDGWSATSRGSLLSVELWMSPRVPTSVTYDPILHPSSRTRGEGYTDAPYYHLGTRGPSRALQARPILLRSGSFPRTRFELGKVKGRYAFSYLDDKIPEDHGEDLVRDIRRRRIFAEILSFPSPKPSINIRHQGEAILILQCRHPTTRCSGSRRDGSSRLR</sequence>
<accession>A0A2Z7D5G4</accession>